<reference evidence="2" key="2">
    <citation type="journal article" date="2024" name="Plant">
        <title>Genomic evolution and insights into agronomic trait innovations of Sesamum species.</title>
        <authorList>
            <person name="Miao H."/>
            <person name="Wang L."/>
            <person name="Qu L."/>
            <person name="Liu H."/>
            <person name="Sun Y."/>
            <person name="Le M."/>
            <person name="Wang Q."/>
            <person name="Wei S."/>
            <person name="Zheng Y."/>
            <person name="Lin W."/>
            <person name="Duan Y."/>
            <person name="Cao H."/>
            <person name="Xiong S."/>
            <person name="Wang X."/>
            <person name="Wei L."/>
            <person name="Li C."/>
            <person name="Ma Q."/>
            <person name="Ju M."/>
            <person name="Zhao R."/>
            <person name="Li G."/>
            <person name="Mu C."/>
            <person name="Tian Q."/>
            <person name="Mei H."/>
            <person name="Zhang T."/>
            <person name="Gao T."/>
            <person name="Zhang H."/>
        </authorList>
    </citation>
    <scope>NUCLEOTIDE SEQUENCE</scope>
    <source>
        <strain evidence="2">G02</strain>
    </source>
</reference>
<evidence type="ECO:0008006" key="3">
    <source>
        <dbReference type="Google" id="ProtNLM"/>
    </source>
</evidence>
<protein>
    <recommendedName>
        <fullName evidence="3">Gag-pol polyprotein</fullName>
    </recommendedName>
</protein>
<gene>
    <name evidence="2" type="ORF">Sradi_5107500</name>
</gene>
<evidence type="ECO:0000256" key="1">
    <source>
        <dbReference type="SAM" id="MobiDB-lite"/>
    </source>
</evidence>
<dbReference type="AlphaFoldDB" id="A0AAW2M1F6"/>
<comment type="caution">
    <text evidence="2">The sequence shown here is derived from an EMBL/GenBank/DDBJ whole genome shotgun (WGS) entry which is preliminary data.</text>
</comment>
<dbReference type="EMBL" id="JACGWJ010000023">
    <property type="protein sequence ID" value="KAL0325382.1"/>
    <property type="molecule type" value="Genomic_DNA"/>
</dbReference>
<organism evidence="2">
    <name type="scientific">Sesamum radiatum</name>
    <name type="common">Black benniseed</name>
    <dbReference type="NCBI Taxonomy" id="300843"/>
    <lineage>
        <taxon>Eukaryota</taxon>
        <taxon>Viridiplantae</taxon>
        <taxon>Streptophyta</taxon>
        <taxon>Embryophyta</taxon>
        <taxon>Tracheophyta</taxon>
        <taxon>Spermatophyta</taxon>
        <taxon>Magnoliopsida</taxon>
        <taxon>eudicotyledons</taxon>
        <taxon>Gunneridae</taxon>
        <taxon>Pentapetalae</taxon>
        <taxon>asterids</taxon>
        <taxon>lamiids</taxon>
        <taxon>Lamiales</taxon>
        <taxon>Pedaliaceae</taxon>
        <taxon>Sesamum</taxon>
    </lineage>
</organism>
<sequence length="81" mass="8798">MNGLEKSLHDLINMLVQYEANIEKSALTVIVGEVSTSKAKDKATARKKRKKDETSSTIASISSAPITPLGEGKGRRKRVSQ</sequence>
<feature type="region of interest" description="Disordered" evidence="1">
    <location>
        <begin position="36"/>
        <end position="81"/>
    </location>
</feature>
<accession>A0AAW2M1F6</accession>
<evidence type="ECO:0000313" key="2">
    <source>
        <dbReference type="EMBL" id="KAL0325382.1"/>
    </source>
</evidence>
<proteinExistence type="predicted"/>
<feature type="compositionally biased region" description="Low complexity" evidence="1">
    <location>
        <begin position="55"/>
        <end position="68"/>
    </location>
</feature>
<name>A0AAW2M1F6_SESRA</name>
<reference evidence="2" key="1">
    <citation type="submission" date="2020-06" db="EMBL/GenBank/DDBJ databases">
        <authorList>
            <person name="Li T."/>
            <person name="Hu X."/>
            <person name="Zhang T."/>
            <person name="Song X."/>
            <person name="Zhang H."/>
            <person name="Dai N."/>
            <person name="Sheng W."/>
            <person name="Hou X."/>
            <person name="Wei L."/>
        </authorList>
    </citation>
    <scope>NUCLEOTIDE SEQUENCE</scope>
    <source>
        <strain evidence="2">G02</strain>
        <tissue evidence="2">Leaf</tissue>
    </source>
</reference>